<feature type="transmembrane region" description="Helical" evidence="8">
    <location>
        <begin position="237"/>
        <end position="257"/>
    </location>
</feature>
<dbReference type="SUPFAM" id="SSF103481">
    <property type="entry name" value="Multidrug resistance efflux transporter EmrE"/>
    <property type="match status" value="1"/>
</dbReference>
<feature type="transmembrane region" description="Helical" evidence="8">
    <location>
        <begin position="161"/>
        <end position="181"/>
    </location>
</feature>
<evidence type="ECO:0000256" key="5">
    <source>
        <dbReference type="ARBA" id="ARBA00022692"/>
    </source>
</evidence>
<accession>A0A5R9CRH9</accession>
<gene>
    <name evidence="9" type="ORF">FEZ41_10765</name>
</gene>
<sequence length="316" mass="33221">MIMSILLALIPPLTWGATGIIGTKLGGSAAQQTFGESCGALILGLGVYSFFVIPNGIQVSGKIWLVGLGSGLFWAVGTAGQFIAYKKMGVSAAFPLSTAAQIVANALLAASILGEWATVKIWAFGILSIALVTIGALAIAARSKAEKRLSQARPKSYGEGLLALLASTIGFALYFIFPNLLVKFGFISHHVRNANNGINYMTAMITPQAIGQIIGSLIIALVVLHERQLFRLPTVKNFATGINWAIGNLFMFISAANPTIGQATATTLSQLGIIVGTFGGIYVLHEYKTADQMVKIVAGTVLVIIGSILITNLKIL</sequence>
<dbReference type="PANTHER" id="PTHR16119:SF17">
    <property type="entry name" value="TRANSMEMBRANE PROTEIN 144"/>
    <property type="match status" value="1"/>
</dbReference>
<feature type="transmembrane region" description="Helical" evidence="8">
    <location>
        <begin position="119"/>
        <end position="140"/>
    </location>
</feature>
<keyword evidence="7 8" id="KW-0472">Membrane</keyword>
<feature type="transmembrane region" description="Helical" evidence="8">
    <location>
        <begin position="296"/>
        <end position="315"/>
    </location>
</feature>
<protein>
    <submittedName>
        <fullName evidence="9">Glucose transporter</fullName>
    </submittedName>
</protein>
<evidence type="ECO:0000256" key="4">
    <source>
        <dbReference type="ARBA" id="ARBA00022597"/>
    </source>
</evidence>
<evidence type="ECO:0000256" key="2">
    <source>
        <dbReference type="ARBA" id="ARBA00006117"/>
    </source>
</evidence>
<dbReference type="GO" id="GO:0005886">
    <property type="term" value="C:plasma membrane"/>
    <property type="evidence" value="ECO:0007669"/>
    <property type="project" value="UniProtKB-SubCell"/>
</dbReference>
<evidence type="ECO:0000256" key="6">
    <source>
        <dbReference type="ARBA" id="ARBA00022989"/>
    </source>
</evidence>
<feature type="transmembrane region" description="Helical" evidence="8">
    <location>
        <begin position="92"/>
        <end position="113"/>
    </location>
</feature>
<feature type="transmembrane region" description="Helical" evidence="8">
    <location>
        <begin position="38"/>
        <end position="57"/>
    </location>
</feature>
<reference evidence="9 10" key="1">
    <citation type="submission" date="2019-05" db="EMBL/GenBank/DDBJ databases">
        <title>The metagenome of a microbial culture collection derived from dairy environment covers the genomic content of the human microbiome.</title>
        <authorList>
            <person name="Roder T."/>
            <person name="Wuthrich D."/>
            <person name="Sattari Z."/>
            <person name="Von Ah U."/>
            <person name="Bar C."/>
            <person name="Ronchi F."/>
            <person name="Macpherson A.J."/>
            <person name="Ganal-Vonarburg S.C."/>
            <person name="Bruggmann R."/>
            <person name="Vergeres G."/>
        </authorList>
    </citation>
    <scope>NUCLEOTIDE SEQUENCE [LARGE SCALE GENOMIC DNA]</scope>
    <source>
        <strain evidence="9 10">FAM 1079</strain>
    </source>
</reference>
<dbReference type="OrthoDB" id="1452595at2"/>
<evidence type="ECO:0000256" key="3">
    <source>
        <dbReference type="ARBA" id="ARBA00022448"/>
    </source>
</evidence>
<keyword evidence="6 8" id="KW-1133">Transmembrane helix</keyword>
<evidence type="ECO:0000313" key="9">
    <source>
        <dbReference type="EMBL" id="TLQ17900.1"/>
    </source>
</evidence>
<feature type="transmembrane region" description="Helical" evidence="8">
    <location>
        <begin position="263"/>
        <end position="284"/>
    </location>
</feature>
<dbReference type="AlphaFoldDB" id="A0A5R9CRH9"/>
<dbReference type="InterPro" id="IPR037185">
    <property type="entry name" value="EmrE-like"/>
</dbReference>
<evidence type="ECO:0000256" key="1">
    <source>
        <dbReference type="ARBA" id="ARBA00004651"/>
    </source>
</evidence>
<dbReference type="GO" id="GO:0015144">
    <property type="term" value="F:carbohydrate transmembrane transporter activity"/>
    <property type="evidence" value="ECO:0007669"/>
    <property type="project" value="InterPro"/>
</dbReference>
<comment type="caution">
    <text evidence="9">The sequence shown here is derived from an EMBL/GenBank/DDBJ whole genome shotgun (WGS) entry which is preliminary data.</text>
</comment>
<evidence type="ECO:0000256" key="7">
    <source>
        <dbReference type="ARBA" id="ARBA00023136"/>
    </source>
</evidence>
<dbReference type="Pfam" id="PF06800">
    <property type="entry name" value="Sugar_transport"/>
    <property type="match status" value="1"/>
</dbReference>
<feature type="transmembrane region" description="Helical" evidence="8">
    <location>
        <begin position="63"/>
        <end position="85"/>
    </location>
</feature>
<evidence type="ECO:0000313" key="10">
    <source>
        <dbReference type="Proteomes" id="UP000305100"/>
    </source>
</evidence>
<evidence type="ECO:0000256" key="8">
    <source>
        <dbReference type="SAM" id="Phobius"/>
    </source>
</evidence>
<dbReference type="CDD" id="cd23110">
    <property type="entry name" value="GRP"/>
    <property type="match status" value="1"/>
</dbReference>
<keyword evidence="4 9" id="KW-0762">Sugar transport</keyword>
<feature type="transmembrane region" description="Helical" evidence="8">
    <location>
        <begin position="6"/>
        <end position="26"/>
    </location>
</feature>
<comment type="similarity">
    <text evidence="2">Belongs to the GRP transporter (TC 2.A.7.5) family.</text>
</comment>
<comment type="subcellular location">
    <subcellularLocation>
        <location evidence="1">Cell membrane</location>
        <topology evidence="1">Multi-pass membrane protein</topology>
    </subcellularLocation>
</comment>
<name>A0A5R9CRH9_9LACO</name>
<dbReference type="Proteomes" id="UP000305100">
    <property type="component" value="Unassembled WGS sequence"/>
</dbReference>
<proteinExistence type="inferred from homology"/>
<dbReference type="EMBL" id="VBSX01000029">
    <property type="protein sequence ID" value="TLQ17900.1"/>
    <property type="molecule type" value="Genomic_DNA"/>
</dbReference>
<dbReference type="PANTHER" id="PTHR16119">
    <property type="entry name" value="TRANSMEMBRANE PROTEIN 144"/>
    <property type="match status" value="1"/>
</dbReference>
<dbReference type="InterPro" id="IPR010651">
    <property type="entry name" value="Sugar_transport"/>
</dbReference>
<feature type="transmembrane region" description="Helical" evidence="8">
    <location>
        <begin position="201"/>
        <end position="225"/>
    </location>
</feature>
<keyword evidence="3" id="KW-0813">Transport</keyword>
<keyword evidence="5 8" id="KW-0812">Transmembrane</keyword>
<organism evidence="9 10">
    <name type="scientific">Lentilactobacillus parafarraginis</name>
    <dbReference type="NCBI Taxonomy" id="390842"/>
    <lineage>
        <taxon>Bacteria</taxon>
        <taxon>Bacillati</taxon>
        <taxon>Bacillota</taxon>
        <taxon>Bacilli</taxon>
        <taxon>Lactobacillales</taxon>
        <taxon>Lactobacillaceae</taxon>
        <taxon>Lentilactobacillus</taxon>
    </lineage>
</organism>